<proteinExistence type="inferred from homology"/>
<evidence type="ECO:0000259" key="8">
    <source>
        <dbReference type="Pfam" id="PF08532"/>
    </source>
</evidence>
<evidence type="ECO:0000256" key="5">
    <source>
        <dbReference type="ARBA" id="ARBA00023295"/>
    </source>
</evidence>
<evidence type="ECO:0000256" key="4">
    <source>
        <dbReference type="ARBA" id="ARBA00022801"/>
    </source>
</evidence>
<comment type="similarity">
    <text evidence="2 6">Belongs to the glycosyl hydrolase 42 family.</text>
</comment>
<dbReference type="Gene3D" id="3.20.20.80">
    <property type="entry name" value="Glycosidases"/>
    <property type="match status" value="1"/>
</dbReference>
<reference evidence="9 10" key="1">
    <citation type="journal article" date="2019" name="Int. J. Syst. Evol. Microbiol.">
        <title>The Global Catalogue of Microorganisms (GCM) 10K type strain sequencing project: providing services to taxonomists for standard genome sequencing and annotation.</title>
        <authorList>
            <consortium name="The Broad Institute Genomics Platform"/>
            <consortium name="The Broad Institute Genome Sequencing Center for Infectious Disease"/>
            <person name="Wu L."/>
            <person name="Ma J."/>
        </authorList>
    </citation>
    <scope>NUCLEOTIDE SEQUENCE [LARGE SCALE GENOMIC DNA]</scope>
    <source>
        <strain evidence="9 10">JCM 13584</strain>
    </source>
</reference>
<dbReference type="InterPro" id="IPR017853">
    <property type="entry name" value="GH"/>
</dbReference>
<dbReference type="CDD" id="cd03143">
    <property type="entry name" value="A4_beta-galactosidase_middle_domain"/>
    <property type="match status" value="1"/>
</dbReference>
<dbReference type="PANTHER" id="PTHR36447:SF1">
    <property type="entry name" value="BETA-GALACTOSIDASE GANA"/>
    <property type="match status" value="1"/>
</dbReference>
<name>A0ABN2R6G6_9MICO</name>
<organism evidence="9 10">
    <name type="scientific">Agromyces allii</name>
    <dbReference type="NCBI Taxonomy" id="393607"/>
    <lineage>
        <taxon>Bacteria</taxon>
        <taxon>Bacillati</taxon>
        <taxon>Actinomycetota</taxon>
        <taxon>Actinomycetes</taxon>
        <taxon>Micrococcales</taxon>
        <taxon>Microbacteriaceae</taxon>
        <taxon>Agromyces</taxon>
    </lineage>
</organism>
<evidence type="ECO:0000256" key="3">
    <source>
        <dbReference type="ARBA" id="ARBA00012756"/>
    </source>
</evidence>
<gene>
    <name evidence="9" type="ORF">GCM10009717_33780</name>
</gene>
<dbReference type="EC" id="3.2.1.23" evidence="3 6"/>
<keyword evidence="10" id="KW-1185">Reference proteome</keyword>
<evidence type="ECO:0000313" key="9">
    <source>
        <dbReference type="EMBL" id="GAA1964205.1"/>
    </source>
</evidence>
<dbReference type="Pfam" id="PF08532">
    <property type="entry name" value="Glyco_hydro_42M"/>
    <property type="match status" value="1"/>
</dbReference>
<dbReference type="RefSeq" id="WP_157415907.1">
    <property type="nucleotide sequence ID" value="NZ_BAAAMK010000009.1"/>
</dbReference>
<evidence type="ECO:0000256" key="2">
    <source>
        <dbReference type="ARBA" id="ARBA00005940"/>
    </source>
</evidence>
<feature type="domain" description="Glycoside hydrolase family 42 N-terminal" evidence="7">
    <location>
        <begin position="8"/>
        <end position="376"/>
    </location>
</feature>
<keyword evidence="4 6" id="KW-0378">Hydrolase</keyword>
<dbReference type="InterPro" id="IPR003476">
    <property type="entry name" value="Glyco_hydro_42"/>
</dbReference>
<dbReference type="InterPro" id="IPR013738">
    <property type="entry name" value="Beta_galactosidase_Trimer"/>
</dbReference>
<dbReference type="PIRSF" id="PIRSF001084">
    <property type="entry name" value="B-galactosidase"/>
    <property type="match status" value="1"/>
</dbReference>
<dbReference type="PANTHER" id="PTHR36447">
    <property type="entry name" value="BETA-GALACTOSIDASE GANA"/>
    <property type="match status" value="1"/>
</dbReference>
<evidence type="ECO:0000256" key="6">
    <source>
        <dbReference type="PIRNR" id="PIRNR001084"/>
    </source>
</evidence>
<dbReference type="SUPFAM" id="SSF51445">
    <property type="entry name" value="(Trans)glycosidases"/>
    <property type="match status" value="1"/>
</dbReference>
<dbReference type="EMBL" id="BAAAMK010000009">
    <property type="protein sequence ID" value="GAA1964205.1"/>
    <property type="molecule type" value="Genomic_DNA"/>
</dbReference>
<dbReference type="Proteomes" id="UP001499954">
    <property type="component" value="Unassembled WGS sequence"/>
</dbReference>
<evidence type="ECO:0000259" key="7">
    <source>
        <dbReference type="Pfam" id="PF02449"/>
    </source>
</evidence>
<accession>A0ABN2R6G6</accession>
<feature type="domain" description="Beta-galactosidase trimerisation" evidence="8">
    <location>
        <begin position="394"/>
        <end position="608"/>
    </location>
</feature>
<dbReference type="InterPro" id="IPR029062">
    <property type="entry name" value="Class_I_gatase-like"/>
</dbReference>
<comment type="caution">
    <text evidence="9">The sequence shown here is derived from an EMBL/GenBank/DDBJ whole genome shotgun (WGS) entry which is preliminary data.</text>
</comment>
<evidence type="ECO:0000256" key="1">
    <source>
        <dbReference type="ARBA" id="ARBA00001412"/>
    </source>
</evidence>
<keyword evidence="5 6" id="KW-0326">Glycosidase</keyword>
<dbReference type="Gene3D" id="3.40.50.880">
    <property type="match status" value="1"/>
</dbReference>
<dbReference type="Pfam" id="PF02449">
    <property type="entry name" value="Glyco_hydro_42"/>
    <property type="match status" value="1"/>
</dbReference>
<comment type="catalytic activity">
    <reaction evidence="1 6">
        <text>Hydrolysis of terminal non-reducing beta-D-galactose residues in beta-D-galactosides.</text>
        <dbReference type="EC" id="3.2.1.23"/>
    </reaction>
</comment>
<protein>
    <recommendedName>
        <fullName evidence="3 6">Beta-galactosidase</fullName>
        <shortName evidence="6">Beta-gal</shortName>
        <ecNumber evidence="3 6">3.2.1.23</ecNumber>
    </recommendedName>
</protein>
<dbReference type="InterPro" id="IPR013529">
    <property type="entry name" value="Glyco_hydro_42_N"/>
</dbReference>
<sequence>MTIWYGGDYNPEQWPRPVWDEDVQLMNRAGVSLATVGVFSWARLEPRPGEYDFAWLDEVLDLLHAGGVRVDLATATASPPPWLAARHPETLPVTEDGVTLSVGSRQQYCPSSPVYRERAGELVRRMVERYADHPALELWHINNEYGCHVSHCYCDVSAAAFREWLRERYGTVEDLNRAWGTAFWSQRYDSFDEVQPPRAAPTFRNPTHLLDFDRFSSDELLACFRAEKAIIREGSAVPVTTNFMGFFKPVDYWSWAAEVDVVSDDTYPDPADPDSPAYAAMVRDLMRSLGGGAPWLLMEQSPSAVNWRQQNAAKAPGQMRAWSYQSVARGADGILFFQWRQSAAGSEKFHSGLVPHSGTDTRVWREVEQLGGELAALAARSGDDAVAGSRVTSRVAIALDWHSWWAIEQPASPTDVSYLRAVGAWHAALTSLGLVVDFVRAEGDLSSYDLVVAPAHLVTTDAQVANLAAFAESGTLIVGFGTAVLDENLHVRLGGYLGEPLRRALGVWIEEFAPPAAPDLANAGGMAAPPLALTGDVVGGAALGTVWGEFVRVEDAETLATFDDGALSGWPAVTRRRTDGGSAWYVATLPEPEALRLIAESAAREAGIGLPPAATRGGQVEAVRRGPALFVINHGVDEAELLVEGTDLLSGSPAAGLRLAAQGVAVVVADAADGVDVVDAADGGAA</sequence>
<dbReference type="SUPFAM" id="SSF52317">
    <property type="entry name" value="Class I glutamine amidotransferase-like"/>
    <property type="match status" value="1"/>
</dbReference>
<evidence type="ECO:0000313" key="10">
    <source>
        <dbReference type="Proteomes" id="UP001499954"/>
    </source>
</evidence>